<dbReference type="GO" id="GO:0043169">
    <property type="term" value="F:cation binding"/>
    <property type="evidence" value="ECO:0007669"/>
    <property type="project" value="InterPro"/>
</dbReference>
<evidence type="ECO:0000256" key="4">
    <source>
        <dbReference type="RuleBase" id="RU003615"/>
    </source>
</evidence>
<dbReference type="CDD" id="cd11316">
    <property type="entry name" value="AmyAc_bac2_AmyA"/>
    <property type="match status" value="1"/>
</dbReference>
<evidence type="ECO:0000259" key="6">
    <source>
        <dbReference type="SMART" id="SM00642"/>
    </source>
</evidence>
<dbReference type="AlphaFoldDB" id="A0A316D6G0"/>
<comment type="caution">
    <text evidence="7">The sequence shown here is derived from an EMBL/GenBank/DDBJ whole genome shotgun (WGS) entry which is preliminary data.</text>
</comment>
<keyword evidence="2 5" id="KW-0378">Hydrolase</keyword>
<dbReference type="GO" id="GO:0009313">
    <property type="term" value="P:oligosaccharide catabolic process"/>
    <property type="evidence" value="ECO:0007669"/>
    <property type="project" value="TreeGrafter"/>
</dbReference>
<dbReference type="PROSITE" id="PS51257">
    <property type="entry name" value="PROKAR_LIPOPROTEIN"/>
    <property type="match status" value="1"/>
</dbReference>
<evidence type="ECO:0000256" key="2">
    <source>
        <dbReference type="ARBA" id="ARBA00022801"/>
    </source>
</evidence>
<dbReference type="PRINTS" id="PR00110">
    <property type="entry name" value="ALPHAAMYLASE"/>
</dbReference>
<comment type="catalytic activity">
    <reaction evidence="5">
        <text>Endohydrolysis of (1-&gt;4)-alpha-D-glucosidic linkages in polysaccharides containing three or more (1-&gt;4)-alpha-linked D-glucose units.</text>
        <dbReference type="EC" id="3.2.1.1"/>
    </reaction>
</comment>
<dbReference type="OrthoDB" id="9805159at2"/>
<gene>
    <name evidence="7" type="ORF">C7459_11875</name>
</gene>
<dbReference type="RefSeq" id="WP_109690743.1">
    <property type="nucleotide sequence ID" value="NZ_QGGL01000018.1"/>
</dbReference>
<accession>A0A316D6G0</accession>
<dbReference type="InterPro" id="IPR006046">
    <property type="entry name" value="Alpha_amylase"/>
</dbReference>
<evidence type="ECO:0000256" key="3">
    <source>
        <dbReference type="ARBA" id="ARBA00023295"/>
    </source>
</evidence>
<dbReference type="Pfam" id="PF00128">
    <property type="entry name" value="Alpha-amylase"/>
    <property type="match status" value="1"/>
</dbReference>
<dbReference type="InterPro" id="IPR045857">
    <property type="entry name" value="O16G_dom_2"/>
</dbReference>
<dbReference type="SUPFAM" id="SSF51445">
    <property type="entry name" value="(Trans)glycosidases"/>
    <property type="match status" value="1"/>
</dbReference>
<dbReference type="Gene3D" id="2.60.40.1180">
    <property type="entry name" value="Golgi alpha-mannosidase II"/>
    <property type="match status" value="1"/>
</dbReference>
<dbReference type="GO" id="GO:0004556">
    <property type="term" value="F:alpha-amylase activity"/>
    <property type="evidence" value="ECO:0007669"/>
    <property type="project" value="UniProtKB-UniRule"/>
</dbReference>
<evidence type="ECO:0000313" key="8">
    <source>
        <dbReference type="Proteomes" id="UP000245634"/>
    </source>
</evidence>
<proteinExistence type="inferred from homology"/>
<keyword evidence="3 5" id="KW-0326">Glycosidase</keyword>
<keyword evidence="5" id="KW-0119">Carbohydrate metabolism</keyword>
<dbReference type="InterPro" id="IPR056300">
    <property type="entry name" value="SusG-like_C"/>
</dbReference>
<sequence length="516" mass="58222">MKPFIPLLASAALTCGVLLTGCTSDSLKPDSKLVHKPPHGVYYEVFVRAFADSNGDGIGDLKGVTSKLDYLQDLGIEGLWLMPINASPSYHGYDVTDYMDVNPDYGTRDDLIELVKEAHKRNIAVLLDFVVNHTSTQHPWFQQAESSSTSPYREYYQWATPTTNTNELGESGQQLWYGSAPNQYYAYFWQGMPDLNFDNPKVRQEIIKAGQFWLHEIGIDGFRLDAAKHVYADADPAKNIQWWQEFRKAMEDVKKDVFLVGEVWDSPYIVAPYLKGLNSTFNFNLSKQLLDTAKGEYDPGIVSNLIDVHKLYEETAGKEYIDSTFLTNHDMDRTVSQLDDNLDHAKVAASLLLTLPGDPFVYYGEEIGLRGRKPDEGIREPMLWKKDANAAEQTHWEVSRWNADASARSVEEEQADNNSLYQHYKKLIHARRSSEVLVRGDLVDVPSLQVQGLIAFKRTLGDQSLLVLQNLSPKPQVVALGQDLSAYQKTYFSTNPDTQLKSGTLTLSPYSTIILQ</sequence>
<evidence type="ECO:0000256" key="5">
    <source>
        <dbReference type="RuleBase" id="RU361134"/>
    </source>
</evidence>
<comment type="similarity">
    <text evidence="1 4">Belongs to the glycosyl hydrolase 13 family.</text>
</comment>
<evidence type="ECO:0000313" key="7">
    <source>
        <dbReference type="EMBL" id="PWK07005.1"/>
    </source>
</evidence>
<dbReference type="PANTHER" id="PTHR10357">
    <property type="entry name" value="ALPHA-AMYLASE FAMILY MEMBER"/>
    <property type="match status" value="1"/>
</dbReference>
<dbReference type="InterPro" id="IPR013780">
    <property type="entry name" value="Glyco_hydro_b"/>
</dbReference>
<dbReference type="Pfam" id="PF23915">
    <property type="entry name" value="SusG_C"/>
    <property type="match status" value="1"/>
</dbReference>
<organism evidence="7 8">
    <name type="scientific">Tumebacillus permanentifrigoris</name>
    <dbReference type="NCBI Taxonomy" id="378543"/>
    <lineage>
        <taxon>Bacteria</taxon>
        <taxon>Bacillati</taxon>
        <taxon>Bacillota</taxon>
        <taxon>Bacilli</taxon>
        <taxon>Bacillales</taxon>
        <taxon>Alicyclobacillaceae</taxon>
        <taxon>Tumebacillus</taxon>
    </lineage>
</organism>
<dbReference type="InterPro" id="IPR017853">
    <property type="entry name" value="GH"/>
</dbReference>
<dbReference type="Gene3D" id="3.90.400.10">
    <property type="entry name" value="Oligo-1,6-glucosidase, Domain 2"/>
    <property type="match status" value="1"/>
</dbReference>
<dbReference type="EMBL" id="QGGL01000018">
    <property type="protein sequence ID" value="PWK07005.1"/>
    <property type="molecule type" value="Genomic_DNA"/>
</dbReference>
<dbReference type="PANTHER" id="PTHR10357:SF179">
    <property type="entry name" value="NEUTRAL AND BASIC AMINO ACID TRANSPORT PROTEIN RBAT"/>
    <property type="match status" value="1"/>
</dbReference>
<dbReference type="Proteomes" id="UP000245634">
    <property type="component" value="Unassembled WGS sequence"/>
</dbReference>
<evidence type="ECO:0000256" key="1">
    <source>
        <dbReference type="ARBA" id="ARBA00008061"/>
    </source>
</evidence>
<protein>
    <recommendedName>
        <fullName evidence="5">Alpha-amylase</fullName>
        <ecNumber evidence="5">3.2.1.1</ecNumber>
    </recommendedName>
</protein>
<dbReference type="SUPFAM" id="SSF51011">
    <property type="entry name" value="Glycosyl hydrolase domain"/>
    <property type="match status" value="1"/>
</dbReference>
<reference evidence="7 8" key="1">
    <citation type="submission" date="2018-05" db="EMBL/GenBank/DDBJ databases">
        <title>Genomic Encyclopedia of Type Strains, Phase IV (KMG-IV): sequencing the most valuable type-strain genomes for metagenomic binning, comparative biology and taxonomic classification.</title>
        <authorList>
            <person name="Goeker M."/>
        </authorList>
    </citation>
    <scope>NUCLEOTIDE SEQUENCE [LARGE SCALE GENOMIC DNA]</scope>
    <source>
        <strain evidence="7 8">DSM 18773</strain>
    </source>
</reference>
<feature type="domain" description="Glycosyl hydrolase family 13 catalytic" evidence="6">
    <location>
        <begin position="44"/>
        <end position="431"/>
    </location>
</feature>
<dbReference type="SMART" id="SM00642">
    <property type="entry name" value="Aamy"/>
    <property type="match status" value="1"/>
</dbReference>
<dbReference type="Gene3D" id="3.20.20.80">
    <property type="entry name" value="Glycosidases"/>
    <property type="match status" value="1"/>
</dbReference>
<dbReference type="EC" id="3.2.1.1" evidence="5"/>
<name>A0A316D6G0_9BACL</name>
<keyword evidence="8" id="KW-1185">Reference proteome</keyword>
<dbReference type="InterPro" id="IPR006047">
    <property type="entry name" value="GH13_cat_dom"/>
</dbReference>